<dbReference type="GO" id="GO:0003841">
    <property type="term" value="F:1-acylglycerol-3-phosphate O-acyltransferase activity"/>
    <property type="evidence" value="ECO:0007669"/>
    <property type="project" value="TreeGrafter"/>
</dbReference>
<accession>T1BDV7</accession>
<dbReference type="PANTHER" id="PTHR10434:SF66">
    <property type="entry name" value="PHOSPHOLIPID_GLYCEROL ACYLTRANSFERASE DOMAIN-CONTAINING PROTEIN"/>
    <property type="match status" value="1"/>
</dbReference>
<dbReference type="PANTHER" id="PTHR10434">
    <property type="entry name" value="1-ACYL-SN-GLYCEROL-3-PHOSPHATE ACYLTRANSFERASE"/>
    <property type="match status" value="1"/>
</dbReference>
<dbReference type="EMBL" id="AUZZ01004969">
    <property type="protein sequence ID" value="EQD51259.1"/>
    <property type="molecule type" value="Genomic_DNA"/>
</dbReference>
<feature type="domain" description="Phospholipid/glycerol acyltransferase" evidence="4">
    <location>
        <begin position="84"/>
        <end position="192"/>
    </location>
</feature>
<name>T1BDV7_9ZZZZ</name>
<keyword evidence="2 5" id="KW-0012">Acyltransferase</keyword>
<keyword evidence="3" id="KW-1133">Transmembrane helix</keyword>
<evidence type="ECO:0000256" key="3">
    <source>
        <dbReference type="SAM" id="Phobius"/>
    </source>
</evidence>
<evidence type="ECO:0000259" key="4">
    <source>
        <dbReference type="SMART" id="SM00563"/>
    </source>
</evidence>
<proteinExistence type="predicted"/>
<keyword evidence="3" id="KW-0812">Transmembrane</keyword>
<evidence type="ECO:0000313" key="5">
    <source>
        <dbReference type="EMBL" id="EQD51259.1"/>
    </source>
</evidence>
<dbReference type="Pfam" id="PF01553">
    <property type="entry name" value="Acyltransferase"/>
    <property type="match status" value="1"/>
</dbReference>
<comment type="caution">
    <text evidence="5">The sequence shown here is derived from an EMBL/GenBank/DDBJ whole genome shotgun (WGS) entry which is preliminary data.</text>
</comment>
<feature type="transmembrane region" description="Helical" evidence="3">
    <location>
        <begin position="20"/>
        <end position="49"/>
    </location>
</feature>
<dbReference type="SUPFAM" id="SSF69593">
    <property type="entry name" value="Glycerol-3-phosphate (1)-acyltransferase"/>
    <property type="match status" value="1"/>
</dbReference>
<dbReference type="AlphaFoldDB" id="T1BDV7"/>
<organism evidence="5">
    <name type="scientific">mine drainage metagenome</name>
    <dbReference type="NCBI Taxonomy" id="410659"/>
    <lineage>
        <taxon>unclassified sequences</taxon>
        <taxon>metagenomes</taxon>
        <taxon>ecological metagenomes</taxon>
    </lineage>
</organism>
<dbReference type="SMART" id="SM00563">
    <property type="entry name" value="PlsC"/>
    <property type="match status" value="1"/>
</dbReference>
<protein>
    <submittedName>
        <fullName evidence="5">Membrane or secreted protein containing Phospholipid/glycerol acyltransferase domain protein</fullName>
    </submittedName>
</protein>
<reference evidence="5" key="2">
    <citation type="journal article" date="2014" name="ISME J.">
        <title>Microbial stratification in low pH oxic and suboxic macroscopic growths along an acid mine drainage.</title>
        <authorList>
            <person name="Mendez-Garcia C."/>
            <person name="Mesa V."/>
            <person name="Sprenger R.R."/>
            <person name="Richter M."/>
            <person name="Diez M.S."/>
            <person name="Solano J."/>
            <person name="Bargiela R."/>
            <person name="Golyshina O.V."/>
            <person name="Manteca A."/>
            <person name="Ramos J.L."/>
            <person name="Gallego J.R."/>
            <person name="Llorente I."/>
            <person name="Martins Dos Santos V.A."/>
            <person name="Jensen O.N."/>
            <person name="Pelaez A.I."/>
            <person name="Sanchez J."/>
            <person name="Ferrer M."/>
        </authorList>
    </citation>
    <scope>NUCLEOTIDE SEQUENCE</scope>
</reference>
<evidence type="ECO:0000256" key="2">
    <source>
        <dbReference type="ARBA" id="ARBA00023315"/>
    </source>
</evidence>
<evidence type="ECO:0000256" key="1">
    <source>
        <dbReference type="ARBA" id="ARBA00022679"/>
    </source>
</evidence>
<keyword evidence="3" id="KW-0472">Membrane</keyword>
<feature type="non-terminal residue" evidence="5">
    <location>
        <position position="192"/>
    </location>
</feature>
<dbReference type="GO" id="GO:0006654">
    <property type="term" value="P:phosphatidic acid biosynthetic process"/>
    <property type="evidence" value="ECO:0007669"/>
    <property type="project" value="TreeGrafter"/>
</dbReference>
<keyword evidence="1 5" id="KW-0808">Transferase</keyword>
<gene>
    <name evidence="5" type="ORF">B2A_06957</name>
</gene>
<dbReference type="InterPro" id="IPR002123">
    <property type="entry name" value="Plipid/glycerol_acylTrfase"/>
</dbReference>
<dbReference type="CDD" id="cd07989">
    <property type="entry name" value="LPLAT_AGPAT-like"/>
    <property type="match status" value="1"/>
</dbReference>
<sequence length="192" mass="20727">MPQNLPTHSFSFRSLALLPLRLAFSVYAALVFLIFGCAALLAALALPALARRRAATRRLARALLACSGMPVSVRGLQHLPSGQCVIVANHASYLDGPVFTAVLPARFAFVIKREMASVPLAGMFLRRIGAHFVERFDRRRGAADALRVLRSATRGHSLVFFPEGTFTTTPGLLRFHSGAFTTAVRAGCPVVP</sequence>
<reference evidence="5" key="1">
    <citation type="submission" date="2013-08" db="EMBL/GenBank/DDBJ databases">
        <authorList>
            <person name="Mendez C."/>
            <person name="Richter M."/>
            <person name="Ferrer M."/>
            <person name="Sanchez J."/>
        </authorList>
    </citation>
    <scope>NUCLEOTIDE SEQUENCE</scope>
</reference>